<dbReference type="Proteomes" id="UP000626844">
    <property type="component" value="Unassembled WGS sequence"/>
</dbReference>
<dbReference type="RefSeq" id="WP_191155539.1">
    <property type="nucleotide sequence ID" value="NZ_JACXAI010000002.1"/>
</dbReference>
<evidence type="ECO:0000313" key="2">
    <source>
        <dbReference type="Proteomes" id="UP000626844"/>
    </source>
</evidence>
<sequence length="376" mass="44791">MNISNLQLNHTYKNYKQLCEVLEMPMKGGNAKKAQLKELERYFKYNKEGNKFIITHIYKVPLPKNNNKTQYISEIAKLILDKAVHQNNRGKLFISKSKLMSELRMVNENYAYAKYKQLRLAKHMNITIEEVEEFYLTSDDLLKRNIEAALNSLRSQSLIFWSHAMTLCVIETEAETNMNFDIKVNKYEHVNEFQEESTVFEASQPVSYRTYRKATDEEIELVLQVERDVLLKYKCDTVNDIYKRKLNKKFYKDVNDILMEHSNIHRYYNSYEIICNEKYIYSKWEELQDLQLGIEERETSMNNLNKGVMDRINTNVENRHNKAIDMINNDDVDNKQRVERRSNKKYKTNGFQLTDTLINKDALSLEEPFEKMLIKK</sequence>
<gene>
    <name evidence="1" type="ORF">IC621_02925</name>
</gene>
<keyword evidence="2" id="KW-1185">Reference proteome</keyword>
<reference evidence="1" key="1">
    <citation type="submission" date="2020-09" db="EMBL/GenBank/DDBJ databases">
        <title>A novel bacterium of genus Bacillus, isolated from South China Sea.</title>
        <authorList>
            <person name="Huang H."/>
            <person name="Mo K."/>
            <person name="Hu Y."/>
        </authorList>
    </citation>
    <scope>NUCLEOTIDE SEQUENCE</scope>
    <source>
        <strain evidence="1">IB182487</strain>
    </source>
</reference>
<evidence type="ECO:0000313" key="1">
    <source>
        <dbReference type="EMBL" id="MBD1379174.1"/>
    </source>
</evidence>
<dbReference type="EMBL" id="JACXAI010000002">
    <property type="protein sequence ID" value="MBD1379174.1"/>
    <property type="molecule type" value="Genomic_DNA"/>
</dbReference>
<organism evidence="1 2">
    <name type="scientific">Metabacillus arenae</name>
    <dbReference type="NCBI Taxonomy" id="2771434"/>
    <lineage>
        <taxon>Bacteria</taxon>
        <taxon>Bacillati</taxon>
        <taxon>Bacillota</taxon>
        <taxon>Bacilli</taxon>
        <taxon>Bacillales</taxon>
        <taxon>Bacillaceae</taxon>
        <taxon>Metabacillus</taxon>
    </lineage>
</organism>
<comment type="caution">
    <text evidence="1">The sequence shown here is derived from an EMBL/GenBank/DDBJ whole genome shotgun (WGS) entry which is preliminary data.</text>
</comment>
<dbReference type="AlphaFoldDB" id="A0A926RZL4"/>
<name>A0A926RZL4_9BACI</name>
<protein>
    <submittedName>
        <fullName evidence="1">Uncharacterized protein</fullName>
    </submittedName>
</protein>
<accession>A0A926RZL4</accession>
<proteinExistence type="predicted"/>